<evidence type="ECO:0000256" key="1">
    <source>
        <dbReference type="SAM" id="MobiDB-lite"/>
    </source>
</evidence>
<protein>
    <submittedName>
        <fullName evidence="2">Uncharacterized protein</fullName>
    </submittedName>
</protein>
<dbReference type="AlphaFoldDB" id="A0A9Q3H4B7"/>
<comment type="caution">
    <text evidence="2">The sequence shown here is derived from an EMBL/GenBank/DDBJ whole genome shotgun (WGS) entry which is preliminary data.</text>
</comment>
<gene>
    <name evidence="2" type="ORF">O181_029189</name>
</gene>
<evidence type="ECO:0000313" key="3">
    <source>
        <dbReference type="Proteomes" id="UP000765509"/>
    </source>
</evidence>
<name>A0A9Q3H4B7_9BASI</name>
<reference evidence="2" key="1">
    <citation type="submission" date="2021-03" db="EMBL/GenBank/DDBJ databases">
        <title>Draft genome sequence of rust myrtle Austropuccinia psidii MF-1, a brazilian biotype.</title>
        <authorList>
            <person name="Quecine M.C."/>
            <person name="Pachon D.M.R."/>
            <person name="Bonatelli M.L."/>
            <person name="Correr F.H."/>
            <person name="Franceschini L.M."/>
            <person name="Leite T.F."/>
            <person name="Margarido G.R.A."/>
            <person name="Almeida C.A."/>
            <person name="Ferrarezi J.A."/>
            <person name="Labate C.A."/>
        </authorList>
    </citation>
    <scope>NUCLEOTIDE SEQUENCE</scope>
    <source>
        <strain evidence="2">MF-1</strain>
    </source>
</reference>
<evidence type="ECO:0000313" key="2">
    <source>
        <dbReference type="EMBL" id="MBW0489474.1"/>
    </source>
</evidence>
<accession>A0A9Q3H4B7</accession>
<dbReference type="Proteomes" id="UP000765509">
    <property type="component" value="Unassembled WGS sequence"/>
</dbReference>
<proteinExistence type="predicted"/>
<organism evidence="2 3">
    <name type="scientific">Austropuccinia psidii MF-1</name>
    <dbReference type="NCBI Taxonomy" id="1389203"/>
    <lineage>
        <taxon>Eukaryota</taxon>
        <taxon>Fungi</taxon>
        <taxon>Dikarya</taxon>
        <taxon>Basidiomycota</taxon>
        <taxon>Pucciniomycotina</taxon>
        <taxon>Pucciniomycetes</taxon>
        <taxon>Pucciniales</taxon>
        <taxon>Sphaerophragmiaceae</taxon>
        <taxon>Austropuccinia</taxon>
    </lineage>
</organism>
<sequence length="87" mass="9724">MLVATLPQLPIFASSMVFWPLNFASSTVWLSQVKFDVTPVLYPPSIPKAMQCVEIASKPKKEKSLGLNHRKKLELEGRGPSRGSKQR</sequence>
<feature type="region of interest" description="Disordered" evidence="1">
    <location>
        <begin position="61"/>
        <end position="87"/>
    </location>
</feature>
<keyword evidence="3" id="KW-1185">Reference proteome</keyword>
<dbReference type="EMBL" id="AVOT02010095">
    <property type="protein sequence ID" value="MBW0489474.1"/>
    <property type="molecule type" value="Genomic_DNA"/>
</dbReference>